<dbReference type="InterPro" id="IPR023340">
    <property type="entry name" value="UMA"/>
</dbReference>
<dbReference type="GO" id="GO:0043162">
    <property type="term" value="P:ubiquitin-dependent protein catabolic process via the multivesicular body sorting pathway"/>
    <property type="evidence" value="ECO:0007669"/>
    <property type="project" value="InterPro"/>
</dbReference>
<evidence type="ECO:0000313" key="5">
    <source>
        <dbReference type="RefSeq" id="XP_014487763.1"/>
    </source>
</evidence>
<dbReference type="AlphaFoldDB" id="A0A6P3YBK5"/>
<dbReference type="PANTHER" id="PTHR15960:SF5">
    <property type="entry name" value="LD44032P"/>
    <property type="match status" value="1"/>
</dbReference>
<sequence>MARSSVSAQYDMVASYMDGVHVKIAEAYKPPRKIGLPAAYNNRLSDVSKVMYDFSLERSVLDKMTEWRKARQATSKARQVRLEEKKKKELEETPPSPPPMPTDYVKQLPINTAPAPETTILMPQPLSPPANDLQDHAKTNGLDFADFDNDTSSPFDNMELKTINDMEELAQVLQPRSQWVPAGKLEKIINELTIEDTAEIQNEEKVDDTKKQTDDHNSTDQSHDSVENHRSVSAIMQELQKELERPIMENWKPWPDLESPGADACGTLKHDDTMTTSNHAKAPPHPLSDLTEEDQKLARHLSDMGFPLSRAARAIRDLGGEDNKKIVEYLLAVQSLEENGISGDDAEKALALTQYDQNKARIYYESLCTLRDLGFPEDEASVALLKCNIDRDRALDLLIP</sequence>
<dbReference type="PROSITE" id="PS50030">
    <property type="entry name" value="UBA"/>
    <property type="match status" value="2"/>
</dbReference>
<dbReference type="Gene3D" id="1.20.120.1920">
    <property type="entry name" value="UBAP1 SOUBA domain"/>
    <property type="match status" value="1"/>
</dbReference>
<dbReference type="InterPro" id="IPR009060">
    <property type="entry name" value="UBA-like_sf"/>
</dbReference>
<feature type="domain" description="UBA" evidence="2">
    <location>
        <begin position="292"/>
        <end position="333"/>
    </location>
</feature>
<dbReference type="InterPro" id="IPR042575">
    <property type="entry name" value="UBAP1_C"/>
</dbReference>
<name>A0A6P3YBK5_DINQU</name>
<evidence type="ECO:0000259" key="3">
    <source>
        <dbReference type="PROSITE" id="PS51497"/>
    </source>
</evidence>
<organism evidence="4 5">
    <name type="scientific">Dinoponera quadriceps</name>
    <name type="common">South American ant</name>
    <dbReference type="NCBI Taxonomy" id="609295"/>
    <lineage>
        <taxon>Eukaryota</taxon>
        <taxon>Metazoa</taxon>
        <taxon>Ecdysozoa</taxon>
        <taxon>Arthropoda</taxon>
        <taxon>Hexapoda</taxon>
        <taxon>Insecta</taxon>
        <taxon>Pterygota</taxon>
        <taxon>Neoptera</taxon>
        <taxon>Endopterygota</taxon>
        <taxon>Hymenoptera</taxon>
        <taxon>Apocrita</taxon>
        <taxon>Aculeata</taxon>
        <taxon>Formicoidea</taxon>
        <taxon>Formicidae</taxon>
        <taxon>Ponerinae</taxon>
        <taxon>Ponerini</taxon>
        <taxon>Dinoponera</taxon>
    </lineage>
</organism>
<feature type="region of interest" description="Disordered" evidence="1">
    <location>
        <begin position="199"/>
        <end position="231"/>
    </location>
</feature>
<evidence type="ECO:0000313" key="4">
    <source>
        <dbReference type="Proteomes" id="UP000515204"/>
    </source>
</evidence>
<dbReference type="GO" id="GO:0043130">
    <property type="term" value="F:ubiquitin binding"/>
    <property type="evidence" value="ECO:0007669"/>
    <property type="project" value="InterPro"/>
</dbReference>
<feature type="compositionally biased region" description="Basic and acidic residues" evidence="1">
    <location>
        <begin position="80"/>
        <end position="91"/>
    </location>
</feature>
<dbReference type="GO" id="GO:0000813">
    <property type="term" value="C:ESCRT I complex"/>
    <property type="evidence" value="ECO:0007669"/>
    <property type="project" value="InterPro"/>
</dbReference>
<proteinExistence type="predicted"/>
<feature type="domain" description="UMA" evidence="3">
    <location>
        <begin position="17"/>
        <end position="61"/>
    </location>
</feature>
<feature type="domain" description="UBA" evidence="2">
    <location>
        <begin position="354"/>
        <end position="400"/>
    </location>
</feature>
<dbReference type="InterPro" id="IPR038870">
    <property type="entry name" value="UBAP1"/>
</dbReference>
<evidence type="ECO:0000256" key="1">
    <source>
        <dbReference type="SAM" id="MobiDB-lite"/>
    </source>
</evidence>
<dbReference type="GeneID" id="106751394"/>
<dbReference type="Proteomes" id="UP000515204">
    <property type="component" value="Unplaced"/>
</dbReference>
<dbReference type="InterPro" id="IPR015940">
    <property type="entry name" value="UBA"/>
</dbReference>
<gene>
    <name evidence="5" type="primary">LOC106751394</name>
</gene>
<evidence type="ECO:0000259" key="2">
    <source>
        <dbReference type="PROSITE" id="PS50030"/>
    </source>
</evidence>
<dbReference type="RefSeq" id="XP_014487763.1">
    <property type="nucleotide sequence ID" value="XM_014632277.1"/>
</dbReference>
<protein>
    <submittedName>
        <fullName evidence="5">Ubiquitin-associated protein 1</fullName>
    </submittedName>
</protein>
<dbReference type="OrthoDB" id="2018023at2759"/>
<accession>A0A6P3YBK5</accession>
<dbReference type="SUPFAM" id="SSF46934">
    <property type="entry name" value="UBA-like"/>
    <property type="match status" value="2"/>
</dbReference>
<dbReference type="PROSITE" id="PS51497">
    <property type="entry name" value="UMA"/>
    <property type="match status" value="1"/>
</dbReference>
<dbReference type="KEGG" id="dqu:106751394"/>
<feature type="region of interest" description="Disordered" evidence="1">
    <location>
        <begin position="69"/>
        <end position="102"/>
    </location>
</feature>
<feature type="compositionally biased region" description="Basic and acidic residues" evidence="1">
    <location>
        <begin position="202"/>
        <end position="230"/>
    </location>
</feature>
<dbReference type="CDD" id="cd14316">
    <property type="entry name" value="UBA2_UBAP1_like"/>
    <property type="match status" value="1"/>
</dbReference>
<keyword evidence="4" id="KW-1185">Reference proteome</keyword>
<dbReference type="PANTHER" id="PTHR15960">
    <property type="entry name" value="LD44032P"/>
    <property type="match status" value="1"/>
</dbReference>
<reference evidence="5" key="1">
    <citation type="submission" date="2025-08" db="UniProtKB">
        <authorList>
            <consortium name="RefSeq"/>
        </authorList>
    </citation>
    <scope>IDENTIFICATION</scope>
</reference>